<dbReference type="Proteomes" id="UP000265618">
    <property type="component" value="Unassembled WGS sequence"/>
</dbReference>
<proteinExistence type="predicted"/>
<name>A0A9K3D8K4_9EUKA</name>
<organism evidence="2 3">
    <name type="scientific">Kipferlia bialata</name>
    <dbReference type="NCBI Taxonomy" id="797122"/>
    <lineage>
        <taxon>Eukaryota</taxon>
        <taxon>Metamonada</taxon>
        <taxon>Carpediemonas-like organisms</taxon>
        <taxon>Kipferlia</taxon>
    </lineage>
</organism>
<accession>A0A9K3D8K4</accession>
<feature type="non-terminal residue" evidence="2">
    <location>
        <position position="139"/>
    </location>
</feature>
<keyword evidence="3" id="KW-1185">Reference proteome</keyword>
<dbReference type="EMBL" id="BDIP01005309">
    <property type="protein sequence ID" value="GIQ89680.1"/>
    <property type="molecule type" value="Genomic_DNA"/>
</dbReference>
<dbReference type="AlphaFoldDB" id="A0A9K3D8K4"/>
<protein>
    <submittedName>
        <fullName evidence="2">Uncharacterized protein</fullName>
    </submittedName>
</protein>
<feature type="compositionally biased region" description="Basic residues" evidence="1">
    <location>
        <begin position="1"/>
        <end position="19"/>
    </location>
</feature>
<reference evidence="2 3" key="1">
    <citation type="journal article" date="2018" name="PLoS ONE">
        <title>The draft genome of Kipferlia bialata reveals reductive genome evolution in fornicate parasites.</title>
        <authorList>
            <person name="Tanifuji G."/>
            <person name="Takabayashi S."/>
            <person name="Kume K."/>
            <person name="Takagi M."/>
            <person name="Nakayama T."/>
            <person name="Kamikawa R."/>
            <person name="Inagaki Y."/>
            <person name="Hashimoto T."/>
        </authorList>
    </citation>
    <scope>NUCLEOTIDE SEQUENCE [LARGE SCALE GENOMIC DNA]</scope>
    <source>
        <strain evidence="2">NY0173</strain>
    </source>
</reference>
<sequence>MRKPAKGGKKKGNRPKKPKRQEGAASDSRPKKKNDSQASKPTSKPTSKPPSKPRRSESIKIIQSFTKGDVSSYAAFAIGTGIDVHSRGPNPYFSIDESMKRRFKDLLDAGKKVALRCRESPRLLRYLMSQTVEEGLLAE</sequence>
<comment type="caution">
    <text evidence="2">The sequence shown here is derived from an EMBL/GenBank/DDBJ whole genome shotgun (WGS) entry which is preliminary data.</text>
</comment>
<evidence type="ECO:0000256" key="1">
    <source>
        <dbReference type="SAM" id="MobiDB-lite"/>
    </source>
</evidence>
<evidence type="ECO:0000313" key="3">
    <source>
        <dbReference type="Proteomes" id="UP000265618"/>
    </source>
</evidence>
<gene>
    <name evidence="2" type="ORF">KIPB_012218</name>
</gene>
<feature type="region of interest" description="Disordered" evidence="1">
    <location>
        <begin position="1"/>
        <end position="59"/>
    </location>
</feature>
<evidence type="ECO:0000313" key="2">
    <source>
        <dbReference type="EMBL" id="GIQ89680.1"/>
    </source>
</evidence>